<evidence type="ECO:0000313" key="4">
    <source>
        <dbReference type="Proteomes" id="UP001595859"/>
    </source>
</evidence>
<gene>
    <name evidence="3" type="ORF">ACFPCV_21420</name>
</gene>
<dbReference type="InterPro" id="IPR009057">
    <property type="entry name" value="Homeodomain-like_sf"/>
</dbReference>
<dbReference type="Pfam" id="PF00440">
    <property type="entry name" value="TetR_N"/>
    <property type="match status" value="1"/>
</dbReference>
<name>A0ABV9S341_9PSEU</name>
<sequence>MTRTNYHHGALREALLSATLELIEAEGIGAVSLRRVARAAGVSPARRTTTSRTARHC</sequence>
<evidence type="ECO:0000313" key="3">
    <source>
        <dbReference type="EMBL" id="MFC4856072.1"/>
    </source>
</evidence>
<evidence type="ECO:0000256" key="1">
    <source>
        <dbReference type="ARBA" id="ARBA00023125"/>
    </source>
</evidence>
<evidence type="ECO:0000259" key="2">
    <source>
        <dbReference type="Pfam" id="PF00440"/>
    </source>
</evidence>
<dbReference type="SUPFAM" id="SSF46689">
    <property type="entry name" value="Homeodomain-like"/>
    <property type="match status" value="1"/>
</dbReference>
<keyword evidence="1" id="KW-0238">DNA-binding</keyword>
<comment type="caution">
    <text evidence="3">The sequence shown here is derived from an EMBL/GenBank/DDBJ whole genome shotgun (WGS) entry which is preliminary data.</text>
</comment>
<feature type="domain" description="HTH tetR-type" evidence="2">
    <location>
        <begin position="15"/>
        <end position="45"/>
    </location>
</feature>
<dbReference type="InterPro" id="IPR001647">
    <property type="entry name" value="HTH_TetR"/>
</dbReference>
<accession>A0ABV9S341</accession>
<dbReference type="RefSeq" id="WP_378058034.1">
    <property type="nucleotide sequence ID" value="NZ_JBHSIS010000009.1"/>
</dbReference>
<dbReference type="Gene3D" id="1.10.357.10">
    <property type="entry name" value="Tetracycline Repressor, domain 2"/>
    <property type="match status" value="1"/>
</dbReference>
<keyword evidence="4" id="KW-1185">Reference proteome</keyword>
<organism evidence="3 4">
    <name type="scientific">Actinophytocola glycyrrhizae</name>
    <dbReference type="NCBI Taxonomy" id="2044873"/>
    <lineage>
        <taxon>Bacteria</taxon>
        <taxon>Bacillati</taxon>
        <taxon>Actinomycetota</taxon>
        <taxon>Actinomycetes</taxon>
        <taxon>Pseudonocardiales</taxon>
        <taxon>Pseudonocardiaceae</taxon>
    </lineage>
</organism>
<protein>
    <submittedName>
        <fullName evidence="3">TetR family transcriptional regulator</fullName>
    </submittedName>
</protein>
<reference evidence="4" key="1">
    <citation type="journal article" date="2019" name="Int. J. Syst. Evol. Microbiol.">
        <title>The Global Catalogue of Microorganisms (GCM) 10K type strain sequencing project: providing services to taxonomists for standard genome sequencing and annotation.</title>
        <authorList>
            <consortium name="The Broad Institute Genomics Platform"/>
            <consortium name="The Broad Institute Genome Sequencing Center for Infectious Disease"/>
            <person name="Wu L."/>
            <person name="Ma J."/>
        </authorList>
    </citation>
    <scope>NUCLEOTIDE SEQUENCE [LARGE SCALE GENOMIC DNA]</scope>
    <source>
        <strain evidence="4">ZS-22-S1</strain>
    </source>
</reference>
<dbReference type="Proteomes" id="UP001595859">
    <property type="component" value="Unassembled WGS sequence"/>
</dbReference>
<dbReference type="EMBL" id="JBHSIS010000009">
    <property type="protein sequence ID" value="MFC4856072.1"/>
    <property type="molecule type" value="Genomic_DNA"/>
</dbReference>
<proteinExistence type="predicted"/>